<dbReference type="Gene3D" id="1.25.10.10">
    <property type="entry name" value="Leucine-rich Repeat Variant"/>
    <property type="match status" value="1"/>
</dbReference>
<feature type="compositionally biased region" description="Acidic residues" evidence="2">
    <location>
        <begin position="870"/>
        <end position="887"/>
    </location>
</feature>
<dbReference type="eggNOG" id="KOG2038">
    <property type="taxonomic scope" value="Eukaryota"/>
</dbReference>
<dbReference type="FunCoup" id="S2JB65">
    <property type="interactions" value="771"/>
</dbReference>
<dbReference type="STRING" id="1220926.S2JB65"/>
<dbReference type="VEuPathDB" id="FungiDB:HMPREF1544_07528"/>
<feature type="region of interest" description="Disordered" evidence="2">
    <location>
        <begin position="474"/>
        <end position="507"/>
    </location>
</feature>
<feature type="compositionally biased region" description="Basic and acidic residues" evidence="2">
    <location>
        <begin position="679"/>
        <end position="704"/>
    </location>
</feature>
<comment type="similarity">
    <text evidence="1">Belongs to the CBF/MAK21 family.</text>
</comment>
<evidence type="ECO:0000256" key="2">
    <source>
        <dbReference type="SAM" id="MobiDB-lite"/>
    </source>
</evidence>
<feature type="compositionally biased region" description="Acidic residues" evidence="2">
    <location>
        <begin position="659"/>
        <end position="678"/>
    </location>
</feature>
<protein>
    <recommendedName>
        <fullName evidence="3">CCAAT-binding factor domain-containing protein</fullName>
    </recommendedName>
</protein>
<dbReference type="InterPro" id="IPR011989">
    <property type="entry name" value="ARM-like"/>
</dbReference>
<feature type="compositionally biased region" description="Acidic residues" evidence="2">
    <location>
        <begin position="936"/>
        <end position="949"/>
    </location>
</feature>
<proteinExistence type="inferred from homology"/>
<dbReference type="OrthoDB" id="28947at2759"/>
<dbReference type="Pfam" id="PF03914">
    <property type="entry name" value="CBF"/>
    <property type="match status" value="1"/>
</dbReference>
<accession>S2JB65</accession>
<feature type="compositionally biased region" description="Basic and acidic residues" evidence="2">
    <location>
        <begin position="73"/>
        <end position="83"/>
    </location>
</feature>
<feature type="region of interest" description="Disordered" evidence="2">
    <location>
        <begin position="1"/>
        <end position="83"/>
    </location>
</feature>
<feature type="compositionally biased region" description="Basic and acidic residues" evidence="2">
    <location>
        <begin position="474"/>
        <end position="491"/>
    </location>
</feature>
<dbReference type="AlphaFoldDB" id="S2JB65"/>
<feature type="compositionally biased region" description="Acidic residues" evidence="2">
    <location>
        <begin position="894"/>
        <end position="928"/>
    </location>
</feature>
<evidence type="ECO:0000259" key="3">
    <source>
        <dbReference type="Pfam" id="PF03914"/>
    </source>
</evidence>
<gene>
    <name evidence="4" type="ORF">HMPREF1544_07528</name>
</gene>
<dbReference type="SUPFAM" id="SSF48371">
    <property type="entry name" value="ARM repeat"/>
    <property type="match status" value="1"/>
</dbReference>
<dbReference type="PANTHER" id="PTHR12048">
    <property type="entry name" value="CCAAT-BINDING FACTOR-RELATED"/>
    <property type="match status" value="1"/>
</dbReference>
<dbReference type="EMBL" id="KE124006">
    <property type="protein sequence ID" value="EPB85702.1"/>
    <property type="molecule type" value="Genomic_DNA"/>
</dbReference>
<dbReference type="PANTHER" id="PTHR12048:SF0">
    <property type="entry name" value="CCAAT_ENHANCER-BINDING PROTEIN ZETA"/>
    <property type="match status" value="1"/>
</dbReference>
<dbReference type="InParanoid" id="S2JB65"/>
<sequence>MVAIDKKNKKGQQQQAQKKFSKEKKLSGGQSDKSNDSKSPYEAQNDKLREAIMALGGTKGDVKYLENVDVEDNDKLITGDDVKTEESLQKELMSFMTNIGLSADKYEEDIDTEDEEAPEEEEEEEEEEADEEEEEEEEEEIDDDEEEDNEEKQYDEEETSDMKIHQPKLIPSKTLLVEPTPFWYKVALPEVSIENVKRLSPVQTSEKYAFAKEILSQENTNSEKHPLLTSSNRSFMSNIITSGTLNDKVSALTLMFRESPLHGIKTLDTLMAMGRKKGRNESVMAITSLKDLFIGSVLPERKLIYFADRPLASKDVTQLHLLLWIFEDHLKKTYLEFLQLIEELSRDTLMHVRNNMVTCLHDLLANKPEQEQNLLKLLVNKLGDSDNKVAAKTSQLLIELLVKHPGMKMFVIRELEQLLLRPNTSEKAQYYSIITMNQTILTSKDTAVANKLVELYFIFFRKLLKIVEDEEKEELKNKKKADQEPEPEKKSEKRKNKEKAKEKKDMELEDHQTKMIAAILTGVNRAFHFANISDDMVEKHLEVLFRMTHASTFNAAIQALSLIFTISLSKQAVSDRFYRTLYESLLDPRISHSSKQSMYLNLLFKAIRADTDTRRVKAYVKRMVQIAARNQPAFVSGIFFLLSQLMDAQPGLRTMLTTPEEDDDEEYFVDAPEEDDDDEKKKKIAEEKAKRSHAKSEYDGRKRDPRFSNAEKSCLWELIPFKNHYHPSVAKYTEQLFAGELITNQPDLHQFTLMHFLDRFVYRNAKKTTTTKGQSIMQPLSGSRRDGGIMFTKGSGIKSDAIPLNSEQFLQKKEDDVEADEVFFHKYFNQKAVNTTSKKSKKEKANADDEDGDEDEVWRAMMSSIPGGLDNEEDDDNGLDDSDDDEEMRALLMSDDDADEQDGDMAEFESDQGEPMDNEDEDEEDIELELMNASSMDEEEAEEDQDEQPIESKKRSAFDEPSGSKKKKQKKDALPTFASYEDYAKLIEQDLSD</sequence>
<feature type="compositionally biased region" description="Acidic residues" evidence="2">
    <location>
        <begin position="106"/>
        <end position="159"/>
    </location>
</feature>
<feature type="domain" description="CCAAT-binding factor" evidence="3">
    <location>
        <begin position="556"/>
        <end position="732"/>
    </location>
</feature>
<dbReference type="OMA" id="EIWCNDE"/>
<dbReference type="InterPro" id="IPR040155">
    <property type="entry name" value="CEBPZ/Mak21-like"/>
</dbReference>
<organism evidence="4 5">
    <name type="scientific">Mucor circinelloides f. circinelloides (strain 1006PhL)</name>
    <name type="common">Mucormycosis agent</name>
    <name type="synonym">Calyptromyces circinelloides</name>
    <dbReference type="NCBI Taxonomy" id="1220926"/>
    <lineage>
        <taxon>Eukaryota</taxon>
        <taxon>Fungi</taxon>
        <taxon>Fungi incertae sedis</taxon>
        <taxon>Mucoromycota</taxon>
        <taxon>Mucoromycotina</taxon>
        <taxon>Mucoromycetes</taxon>
        <taxon>Mucorales</taxon>
        <taxon>Mucorineae</taxon>
        <taxon>Mucoraceae</taxon>
        <taxon>Mucor</taxon>
    </lineage>
</organism>
<feature type="region of interest" description="Disordered" evidence="2">
    <location>
        <begin position="835"/>
        <end position="981"/>
    </location>
</feature>
<evidence type="ECO:0000313" key="5">
    <source>
        <dbReference type="Proteomes" id="UP000014254"/>
    </source>
</evidence>
<name>S2JB65_MUCC1</name>
<dbReference type="Proteomes" id="UP000014254">
    <property type="component" value="Unassembled WGS sequence"/>
</dbReference>
<dbReference type="InterPro" id="IPR016024">
    <property type="entry name" value="ARM-type_fold"/>
</dbReference>
<dbReference type="InterPro" id="IPR005612">
    <property type="entry name" value="CCAAT-binding_factor"/>
</dbReference>
<dbReference type="GO" id="GO:0005634">
    <property type="term" value="C:nucleus"/>
    <property type="evidence" value="ECO:0007669"/>
    <property type="project" value="UniProtKB-ARBA"/>
</dbReference>
<reference evidence="5" key="1">
    <citation type="submission" date="2013-05" db="EMBL/GenBank/DDBJ databases">
        <title>The Genome sequence of Mucor circinelloides f. circinelloides 1006PhL.</title>
        <authorList>
            <consortium name="The Broad Institute Genomics Platform"/>
            <person name="Cuomo C."/>
            <person name="Earl A."/>
            <person name="Findley K."/>
            <person name="Lee S.C."/>
            <person name="Walker B."/>
            <person name="Young S."/>
            <person name="Zeng Q."/>
            <person name="Gargeya S."/>
            <person name="Fitzgerald M."/>
            <person name="Haas B."/>
            <person name="Abouelleil A."/>
            <person name="Allen A.W."/>
            <person name="Alvarado L."/>
            <person name="Arachchi H.M."/>
            <person name="Berlin A.M."/>
            <person name="Chapman S.B."/>
            <person name="Gainer-Dewar J."/>
            <person name="Goldberg J."/>
            <person name="Griggs A."/>
            <person name="Gujja S."/>
            <person name="Hansen M."/>
            <person name="Howarth C."/>
            <person name="Imamovic A."/>
            <person name="Ireland A."/>
            <person name="Larimer J."/>
            <person name="McCowan C."/>
            <person name="Murphy C."/>
            <person name="Pearson M."/>
            <person name="Poon T.W."/>
            <person name="Priest M."/>
            <person name="Roberts A."/>
            <person name="Saif S."/>
            <person name="Shea T."/>
            <person name="Sisk P."/>
            <person name="Sykes S."/>
            <person name="Wortman J."/>
            <person name="Nusbaum C."/>
            <person name="Birren B."/>
        </authorList>
    </citation>
    <scope>NUCLEOTIDE SEQUENCE [LARGE SCALE GENOMIC DNA]</scope>
    <source>
        <strain evidence="5">1006PhL</strain>
    </source>
</reference>
<feature type="region of interest" description="Disordered" evidence="2">
    <location>
        <begin position="656"/>
        <end position="704"/>
    </location>
</feature>
<feature type="region of interest" description="Disordered" evidence="2">
    <location>
        <begin position="99"/>
        <end position="166"/>
    </location>
</feature>
<evidence type="ECO:0000313" key="4">
    <source>
        <dbReference type="EMBL" id="EPB85702.1"/>
    </source>
</evidence>
<keyword evidence="5" id="KW-1185">Reference proteome</keyword>
<evidence type="ECO:0000256" key="1">
    <source>
        <dbReference type="ARBA" id="ARBA00007797"/>
    </source>
</evidence>